<evidence type="ECO:0000256" key="1">
    <source>
        <dbReference type="SAM" id="Phobius"/>
    </source>
</evidence>
<gene>
    <name evidence="2" type="ORF">LCGC14_1999690</name>
</gene>
<feature type="transmembrane region" description="Helical" evidence="1">
    <location>
        <begin position="38"/>
        <end position="57"/>
    </location>
</feature>
<protein>
    <recommendedName>
        <fullName evidence="3">EamA domain-containing protein</fullName>
    </recommendedName>
</protein>
<accession>A0A0F9I0N2</accession>
<keyword evidence="1" id="KW-0472">Membrane</keyword>
<comment type="caution">
    <text evidence="2">The sequence shown here is derived from an EMBL/GenBank/DDBJ whole genome shotgun (WGS) entry which is preliminary data.</text>
</comment>
<evidence type="ECO:0008006" key="3">
    <source>
        <dbReference type="Google" id="ProtNLM"/>
    </source>
</evidence>
<feature type="transmembrane region" description="Helical" evidence="1">
    <location>
        <begin position="6"/>
        <end position="31"/>
    </location>
</feature>
<proteinExistence type="predicted"/>
<sequence>MSNASFIGMMLYLLLAIVGGFLSGLFSVYIYRSAKRDLPNWAAVLSSIVFYVAPIWAMFSLLKEDDLDIFYLLLIAAFVAGLIFYTKREVKDESNQRDPVDLD</sequence>
<keyword evidence="1" id="KW-0812">Transmembrane</keyword>
<organism evidence="2">
    <name type="scientific">marine sediment metagenome</name>
    <dbReference type="NCBI Taxonomy" id="412755"/>
    <lineage>
        <taxon>unclassified sequences</taxon>
        <taxon>metagenomes</taxon>
        <taxon>ecological metagenomes</taxon>
    </lineage>
</organism>
<evidence type="ECO:0000313" key="2">
    <source>
        <dbReference type="EMBL" id="KKL80942.1"/>
    </source>
</evidence>
<keyword evidence="1" id="KW-1133">Transmembrane helix</keyword>
<feature type="transmembrane region" description="Helical" evidence="1">
    <location>
        <begin position="69"/>
        <end position="86"/>
    </location>
</feature>
<dbReference type="EMBL" id="LAZR01022706">
    <property type="protein sequence ID" value="KKL80942.1"/>
    <property type="molecule type" value="Genomic_DNA"/>
</dbReference>
<dbReference type="AlphaFoldDB" id="A0A0F9I0N2"/>
<reference evidence="2" key="1">
    <citation type="journal article" date="2015" name="Nature">
        <title>Complex archaea that bridge the gap between prokaryotes and eukaryotes.</title>
        <authorList>
            <person name="Spang A."/>
            <person name="Saw J.H."/>
            <person name="Jorgensen S.L."/>
            <person name="Zaremba-Niedzwiedzka K."/>
            <person name="Martijn J."/>
            <person name="Lind A.E."/>
            <person name="van Eijk R."/>
            <person name="Schleper C."/>
            <person name="Guy L."/>
            <person name="Ettema T.J."/>
        </authorList>
    </citation>
    <scope>NUCLEOTIDE SEQUENCE</scope>
</reference>
<name>A0A0F9I0N2_9ZZZZ</name>